<dbReference type="SUPFAM" id="SSF51735">
    <property type="entry name" value="NAD(P)-binding Rossmann-fold domains"/>
    <property type="match status" value="1"/>
</dbReference>
<accession>M9LP39</accession>
<evidence type="ECO:0000259" key="7">
    <source>
        <dbReference type="Pfam" id="PF01210"/>
    </source>
</evidence>
<dbReference type="STRING" id="1151754.M9LP39"/>
<dbReference type="Pfam" id="PF07479">
    <property type="entry name" value="NAD_Gly3P_dh_C"/>
    <property type="match status" value="1"/>
</dbReference>
<keyword evidence="3 5" id="KW-0520">NAD</keyword>
<protein>
    <recommendedName>
        <fullName evidence="6">Glycerol-3-phosphate dehydrogenase [NAD(+)]</fullName>
        <ecNumber evidence="6">1.1.1.8</ecNumber>
    </recommendedName>
</protein>
<feature type="domain" description="Glycerol-3-phosphate dehydrogenase NAD-dependent C-terminal" evidence="8">
    <location>
        <begin position="272"/>
        <end position="417"/>
    </location>
</feature>
<dbReference type="GO" id="GO:0046168">
    <property type="term" value="P:glycerol-3-phosphate catabolic process"/>
    <property type="evidence" value="ECO:0007669"/>
    <property type="project" value="UniProtKB-UniRule"/>
</dbReference>
<comment type="similarity">
    <text evidence="1 5">Belongs to the NAD-dependent glycerol-3-phosphate dehydrogenase family.</text>
</comment>
<dbReference type="InterPro" id="IPR036291">
    <property type="entry name" value="NAD(P)-bd_dom_sf"/>
</dbReference>
<dbReference type="GO" id="GO:0141152">
    <property type="term" value="F:glycerol-3-phosphate dehydrogenase (NAD+) activity"/>
    <property type="evidence" value="ECO:0007669"/>
    <property type="project" value="UniProtKB-UniRule"/>
</dbReference>
<dbReference type="Pfam" id="PF01210">
    <property type="entry name" value="NAD_Gly3P_dh_N"/>
    <property type="match status" value="1"/>
</dbReference>
<dbReference type="GO" id="GO:0042803">
    <property type="term" value="F:protein homodimerization activity"/>
    <property type="evidence" value="ECO:0007669"/>
    <property type="project" value="InterPro"/>
</dbReference>
<evidence type="ECO:0000259" key="8">
    <source>
        <dbReference type="Pfam" id="PF07479"/>
    </source>
</evidence>
<dbReference type="EC" id="1.1.1.8" evidence="6"/>
<sequence>MSLTSEAGQSQSELGSILPRPARLARFNVSGSHLPRAQTIAAPSIRQPLSLPQRYTVRSFNMSSSSSSAAASGSQKKHKVAIVGSGNWGSAIARIAGHNTQRHSDIFEHEVQMYVFEEDYKGKPLSQVINETHENPKYLPGCQLPDNVVANPSPVDAVKDATMLVFVLPHQFIRSVCKQLKGKVDPNAHAISMIKGVEVKDGKISIFADVIQEALGISCSALSGANIANEVAQDKFSETTIGHRADAKGRENAELFFKLFDTPTFKVGIIEDVAGVSLCGALKNVVAIAAGFTDGLGWGDNAKAAVMRIGLMEMKRFSEEFFDGVKPETFTETSAGVADLITTCLGGRNRKCAEAFVKTGKPFDQLEKELLNGQKLQGTETAREVHELLAARGKVDDYPLFKAVYSIAYEGIDAHDLTSRL</sequence>
<dbReference type="FunFam" id="3.40.50.720:FF:000276">
    <property type="entry name" value="Glycerol-3-phosphate dehydrogenase [NAD(+)]"/>
    <property type="match status" value="1"/>
</dbReference>
<dbReference type="AlphaFoldDB" id="M9LP39"/>
<feature type="domain" description="Glycerol-3-phosphate dehydrogenase NAD-dependent N-terminal" evidence="7">
    <location>
        <begin position="79"/>
        <end position="244"/>
    </location>
</feature>
<evidence type="ECO:0000256" key="2">
    <source>
        <dbReference type="ARBA" id="ARBA00023002"/>
    </source>
</evidence>
<dbReference type="InterPro" id="IPR017751">
    <property type="entry name" value="G3P_DH_NAD-dep_euk"/>
</dbReference>
<dbReference type="PANTHER" id="PTHR11728:SF8">
    <property type="entry name" value="GLYCEROL-3-PHOSPHATE DEHYDROGENASE [NAD(+)]-RELATED"/>
    <property type="match status" value="1"/>
</dbReference>
<name>M9LP39_PSEA3</name>
<proteinExistence type="inferred from homology"/>
<evidence type="ECO:0000313" key="9">
    <source>
        <dbReference type="EMBL" id="GAC73796.1"/>
    </source>
</evidence>
<dbReference type="OrthoDB" id="10263760at2759"/>
<reference evidence="10" key="1">
    <citation type="journal article" date="2013" name="Genome Announc.">
        <title>Genome sequence of the basidiomycetous yeast Pseudozyma antarctica T-34, a producer of the glycolipid biosurfactants mannosylerythritol lipids.</title>
        <authorList>
            <person name="Morita T."/>
            <person name="Koike H."/>
            <person name="Koyama Y."/>
            <person name="Hagiwara H."/>
            <person name="Ito E."/>
            <person name="Fukuoka T."/>
            <person name="Imura T."/>
            <person name="Machida M."/>
            <person name="Kitamoto D."/>
        </authorList>
    </citation>
    <scope>NUCLEOTIDE SEQUENCE [LARGE SCALE GENOMIC DNA]</scope>
    <source>
        <strain evidence="10">T-34</strain>
    </source>
</reference>
<dbReference type="SUPFAM" id="SSF48179">
    <property type="entry name" value="6-phosphogluconate dehydrogenase C-terminal domain-like"/>
    <property type="match status" value="1"/>
</dbReference>
<dbReference type="Gene3D" id="3.40.50.720">
    <property type="entry name" value="NAD(P)-binding Rossmann-like Domain"/>
    <property type="match status" value="1"/>
</dbReference>
<dbReference type="PROSITE" id="PS00957">
    <property type="entry name" value="NAD_G3PDH"/>
    <property type="match status" value="1"/>
</dbReference>
<evidence type="ECO:0000313" key="10">
    <source>
        <dbReference type="Proteomes" id="UP000011976"/>
    </source>
</evidence>
<dbReference type="GO" id="GO:0005634">
    <property type="term" value="C:nucleus"/>
    <property type="evidence" value="ECO:0007669"/>
    <property type="project" value="TreeGrafter"/>
</dbReference>
<evidence type="ECO:0000256" key="1">
    <source>
        <dbReference type="ARBA" id="ARBA00011009"/>
    </source>
</evidence>
<dbReference type="PRINTS" id="PR00077">
    <property type="entry name" value="GPDHDRGNASE"/>
</dbReference>
<dbReference type="InterPro" id="IPR013328">
    <property type="entry name" value="6PGD_dom2"/>
</dbReference>
<dbReference type="InterPro" id="IPR006168">
    <property type="entry name" value="G3P_DH_NAD-dep"/>
</dbReference>
<evidence type="ECO:0000256" key="6">
    <source>
        <dbReference type="RuleBase" id="RU361243"/>
    </source>
</evidence>
<organism evidence="9 10">
    <name type="scientific">Pseudozyma antarctica (strain T-34)</name>
    <name type="common">Yeast</name>
    <name type="synonym">Candida antarctica</name>
    <dbReference type="NCBI Taxonomy" id="1151754"/>
    <lineage>
        <taxon>Eukaryota</taxon>
        <taxon>Fungi</taxon>
        <taxon>Dikarya</taxon>
        <taxon>Basidiomycota</taxon>
        <taxon>Ustilaginomycotina</taxon>
        <taxon>Ustilaginomycetes</taxon>
        <taxon>Ustilaginales</taxon>
        <taxon>Ustilaginaceae</taxon>
        <taxon>Moesziomyces</taxon>
    </lineage>
</organism>
<evidence type="ECO:0000256" key="4">
    <source>
        <dbReference type="ARBA" id="ARBA00048683"/>
    </source>
</evidence>
<evidence type="ECO:0000256" key="5">
    <source>
        <dbReference type="RuleBase" id="RU000437"/>
    </source>
</evidence>
<dbReference type="InterPro" id="IPR011128">
    <property type="entry name" value="G3P_DH_NAD-dep_N"/>
</dbReference>
<dbReference type="EMBL" id="DF196775">
    <property type="protein sequence ID" value="GAC73796.1"/>
    <property type="molecule type" value="Genomic_DNA"/>
</dbReference>
<evidence type="ECO:0000256" key="3">
    <source>
        <dbReference type="ARBA" id="ARBA00023027"/>
    </source>
</evidence>
<comment type="catalytic activity">
    <reaction evidence="4 6">
        <text>sn-glycerol 3-phosphate + NAD(+) = dihydroxyacetone phosphate + NADH + H(+)</text>
        <dbReference type="Rhea" id="RHEA:11092"/>
        <dbReference type="ChEBI" id="CHEBI:15378"/>
        <dbReference type="ChEBI" id="CHEBI:57540"/>
        <dbReference type="ChEBI" id="CHEBI:57597"/>
        <dbReference type="ChEBI" id="CHEBI:57642"/>
        <dbReference type="ChEBI" id="CHEBI:57945"/>
        <dbReference type="EC" id="1.1.1.8"/>
    </reaction>
</comment>
<dbReference type="InterPro" id="IPR008927">
    <property type="entry name" value="6-PGluconate_DH-like_C_sf"/>
</dbReference>
<keyword evidence="2 5" id="KW-0560">Oxidoreductase</keyword>
<dbReference type="NCBIfam" id="TIGR03376">
    <property type="entry name" value="glycerol3P_DH"/>
    <property type="match status" value="1"/>
</dbReference>
<dbReference type="Gene3D" id="1.10.1040.10">
    <property type="entry name" value="N-(1-d-carboxylethyl)-l-norvaline Dehydrogenase, domain 2"/>
    <property type="match status" value="1"/>
</dbReference>
<dbReference type="GO" id="GO:0051287">
    <property type="term" value="F:NAD binding"/>
    <property type="evidence" value="ECO:0007669"/>
    <property type="project" value="UniProtKB-UniRule"/>
</dbReference>
<dbReference type="Proteomes" id="UP000011976">
    <property type="component" value="Unassembled WGS sequence"/>
</dbReference>
<dbReference type="PANTHER" id="PTHR11728">
    <property type="entry name" value="GLYCEROL-3-PHOSPHATE DEHYDROGENASE"/>
    <property type="match status" value="1"/>
</dbReference>
<dbReference type="GO" id="GO:0005829">
    <property type="term" value="C:cytosol"/>
    <property type="evidence" value="ECO:0007669"/>
    <property type="project" value="TreeGrafter"/>
</dbReference>
<gene>
    <name evidence="9" type="ORF">PANT_9c00305</name>
</gene>
<dbReference type="GO" id="GO:0005975">
    <property type="term" value="P:carbohydrate metabolic process"/>
    <property type="evidence" value="ECO:0007669"/>
    <property type="project" value="InterPro"/>
</dbReference>
<dbReference type="InterPro" id="IPR006109">
    <property type="entry name" value="G3P_DH_NAD-dep_C"/>
</dbReference>
<dbReference type="FunFam" id="1.10.1040.10:FF:000004">
    <property type="entry name" value="Glycerol-3-phosphate dehydrogenase [NAD(+)]"/>
    <property type="match status" value="1"/>
</dbReference>